<evidence type="ECO:0000313" key="4">
    <source>
        <dbReference type="Proteomes" id="UP000679725"/>
    </source>
</evidence>
<organism evidence="3 4">
    <name type="scientific">Dyadobacter linearis</name>
    <dbReference type="NCBI Taxonomy" id="2823330"/>
    <lineage>
        <taxon>Bacteria</taxon>
        <taxon>Pseudomonadati</taxon>
        <taxon>Bacteroidota</taxon>
        <taxon>Cytophagia</taxon>
        <taxon>Cytophagales</taxon>
        <taxon>Spirosomataceae</taxon>
        <taxon>Dyadobacter</taxon>
    </lineage>
</organism>
<evidence type="ECO:0000313" key="3">
    <source>
        <dbReference type="EMBL" id="CAG5067946.1"/>
    </source>
</evidence>
<proteinExistence type="predicted"/>
<protein>
    <recommendedName>
        <fullName evidence="2">MACPF domain-containing protein</fullName>
    </recommendedName>
</protein>
<accession>A0ABM8UKE2</accession>
<dbReference type="EMBL" id="CAJRAU010000001">
    <property type="protein sequence ID" value="CAG5067946.1"/>
    <property type="molecule type" value="Genomic_DNA"/>
</dbReference>
<evidence type="ECO:0000259" key="2">
    <source>
        <dbReference type="Pfam" id="PF01823"/>
    </source>
</evidence>
<keyword evidence="4" id="KW-1185">Reference proteome</keyword>
<gene>
    <name evidence="3" type="ORF">DYBT9623_00674</name>
</gene>
<reference evidence="3 4" key="1">
    <citation type="submission" date="2021-04" db="EMBL/GenBank/DDBJ databases">
        <authorList>
            <person name="Rodrigo-Torres L."/>
            <person name="Arahal R. D."/>
            <person name="Lucena T."/>
        </authorList>
    </citation>
    <scope>NUCLEOTIDE SEQUENCE [LARGE SCALE GENOMIC DNA]</scope>
    <source>
        <strain evidence="3 4">CECT 9623</strain>
    </source>
</reference>
<comment type="caution">
    <text evidence="3">The sequence shown here is derived from an EMBL/GenBank/DDBJ whole genome shotgun (WGS) entry which is preliminary data.</text>
</comment>
<keyword evidence="1" id="KW-0472">Membrane</keyword>
<dbReference type="InterPro" id="IPR020864">
    <property type="entry name" value="MACPF"/>
</dbReference>
<keyword evidence="1" id="KW-0812">Transmembrane</keyword>
<feature type="domain" description="MACPF" evidence="2">
    <location>
        <begin position="117"/>
        <end position="288"/>
    </location>
</feature>
<keyword evidence="1" id="KW-1133">Transmembrane helix</keyword>
<feature type="transmembrane region" description="Helical" evidence="1">
    <location>
        <begin position="7"/>
        <end position="25"/>
    </location>
</feature>
<dbReference type="Pfam" id="PF01823">
    <property type="entry name" value="MACPF"/>
    <property type="match status" value="1"/>
</dbReference>
<dbReference type="Proteomes" id="UP000679725">
    <property type="component" value="Unassembled WGS sequence"/>
</dbReference>
<dbReference type="RefSeq" id="WP_215232075.1">
    <property type="nucleotide sequence ID" value="NZ_CAJRAU010000001.1"/>
</dbReference>
<name>A0ABM8UKE2_9BACT</name>
<sequence>MSKFSQALIAGVILVIASYVLYYFIHKGKENPIAGNSSLTELPPDSSAYAGSGSLGFEQYGSGYNTITATACEQCMEFDISNRKKELLVTPAPSALYESEQITNTFTLREKLGLAASASFKYGSFKTDGSYSYYDSKGVSQYSSYVFIRETIVTDKVSLVEKKMKGKYKAMAKKNFPDFVAHCGNSFIQGATMGGRLTVIVQISSSTFEEFKQNQATLNASANGMFVKGKLSSSLDQVFSTLKSFSNIKLSLIREGGVEEIPTIDSLQSYSLAFVKYVRAHPTVIETKRENYISILGNDAIAKFNRLNNLTYALQSLTPTMDRCMENRWNLLYIRNNLDQFPRSTEDDWPNLWDANENQIAYLNQVADSLSSIYVSEPTLRLPKIPKPVKVSLTRVNAKPSNEEAPIFDTGWKDYDVSKMGDQVVGTIPPGVRGARVLISGGISLSNSEQCFDFLGTAGVLFLRVNVIVRDKSTGVLLYQTIAGAQSVDLPYSNAQVFVAASFYNRNPFHHLNNTQPIMRQVSMPIDRIRKCSDASKLLKSAVSSW</sequence>
<evidence type="ECO:0000256" key="1">
    <source>
        <dbReference type="SAM" id="Phobius"/>
    </source>
</evidence>